<evidence type="ECO:0000256" key="7">
    <source>
        <dbReference type="ARBA" id="ARBA00023049"/>
    </source>
</evidence>
<dbReference type="SUPFAM" id="SSF55486">
    <property type="entry name" value="Metalloproteases ('zincins'), catalytic domain"/>
    <property type="match status" value="1"/>
</dbReference>
<dbReference type="AlphaFoldDB" id="A0A5N6L2D2"/>
<comment type="similarity">
    <text evidence="2">Belongs to the peptidase M35 family.</text>
</comment>
<gene>
    <name evidence="10" type="ORF">FH972_025904</name>
</gene>
<evidence type="ECO:0000256" key="3">
    <source>
        <dbReference type="ARBA" id="ARBA00022670"/>
    </source>
</evidence>
<protein>
    <recommendedName>
        <fullName evidence="12">Lysine-specific metallo-endopeptidase domain-containing protein</fullName>
    </recommendedName>
</protein>
<keyword evidence="4" id="KW-0479">Metal-binding</keyword>
<dbReference type="GO" id="GO:0046872">
    <property type="term" value="F:metal ion binding"/>
    <property type="evidence" value="ECO:0007669"/>
    <property type="project" value="UniProtKB-KW"/>
</dbReference>
<evidence type="ECO:0000256" key="8">
    <source>
        <dbReference type="SAM" id="MobiDB-lite"/>
    </source>
</evidence>
<dbReference type="InterPro" id="IPR024079">
    <property type="entry name" value="MetalloPept_cat_dom_sf"/>
</dbReference>
<evidence type="ECO:0000256" key="5">
    <source>
        <dbReference type="ARBA" id="ARBA00022801"/>
    </source>
</evidence>
<dbReference type="GO" id="GO:0006508">
    <property type="term" value="P:proteolysis"/>
    <property type="evidence" value="ECO:0007669"/>
    <property type="project" value="UniProtKB-KW"/>
</dbReference>
<comment type="cofactor">
    <cofactor evidence="1">
        <name>Zn(2+)</name>
        <dbReference type="ChEBI" id="CHEBI:29105"/>
    </cofactor>
</comment>
<comment type="caution">
    <text evidence="10">The sequence shown here is derived from an EMBL/GenBank/DDBJ whole genome shotgun (WGS) entry which is preliminary data.</text>
</comment>
<keyword evidence="11" id="KW-1185">Reference proteome</keyword>
<evidence type="ECO:0000313" key="10">
    <source>
        <dbReference type="EMBL" id="KAB8611399.1"/>
    </source>
</evidence>
<feature type="chain" id="PRO_5024464355" description="Lysine-specific metallo-endopeptidase domain-containing protein" evidence="9">
    <location>
        <begin position="21"/>
        <end position="296"/>
    </location>
</feature>
<evidence type="ECO:0000256" key="4">
    <source>
        <dbReference type="ARBA" id="ARBA00022723"/>
    </source>
</evidence>
<dbReference type="Gene3D" id="3.40.390.10">
    <property type="entry name" value="Collagenase (Catalytic Domain)"/>
    <property type="match status" value="1"/>
</dbReference>
<proteinExistence type="inferred from homology"/>
<dbReference type="PANTHER" id="PTHR37016:SF3">
    <property type="entry name" value="NEUTRAL PROTEASE 2-RELATED"/>
    <property type="match status" value="1"/>
</dbReference>
<feature type="signal peptide" evidence="9">
    <location>
        <begin position="1"/>
        <end position="20"/>
    </location>
</feature>
<reference evidence="10 11" key="1">
    <citation type="submission" date="2019-06" db="EMBL/GenBank/DDBJ databases">
        <title>A chromosomal-level reference genome of Carpinus fangiana (Coryloideae, Betulaceae).</title>
        <authorList>
            <person name="Yang X."/>
            <person name="Wang Z."/>
            <person name="Zhang L."/>
            <person name="Hao G."/>
            <person name="Liu J."/>
            <person name="Yang Y."/>
        </authorList>
    </citation>
    <scope>NUCLEOTIDE SEQUENCE [LARGE SCALE GENOMIC DNA]</scope>
    <source>
        <strain evidence="10">Cfa_2016G</strain>
        <tissue evidence="10">Leaf</tissue>
    </source>
</reference>
<feature type="region of interest" description="Disordered" evidence="8">
    <location>
        <begin position="25"/>
        <end position="65"/>
    </location>
</feature>
<keyword evidence="6" id="KW-0862">Zinc</keyword>
<keyword evidence="3" id="KW-0645">Protease</keyword>
<accession>A0A5N6L2D2</accession>
<keyword evidence="9" id="KW-0732">Signal</keyword>
<keyword evidence="7" id="KW-0482">Metalloprotease</keyword>
<dbReference type="GO" id="GO:0008237">
    <property type="term" value="F:metallopeptidase activity"/>
    <property type="evidence" value="ECO:0007669"/>
    <property type="project" value="UniProtKB-KW"/>
</dbReference>
<evidence type="ECO:0000313" key="11">
    <source>
        <dbReference type="Proteomes" id="UP000327013"/>
    </source>
</evidence>
<keyword evidence="5" id="KW-0378">Hydrolase</keyword>
<dbReference type="OrthoDB" id="5357726at2759"/>
<evidence type="ECO:0008006" key="12">
    <source>
        <dbReference type="Google" id="ProtNLM"/>
    </source>
</evidence>
<name>A0A5N6L2D2_9ROSI</name>
<dbReference type="Proteomes" id="UP000327013">
    <property type="component" value="Unassembled WGS sequence"/>
</dbReference>
<dbReference type="PANTHER" id="PTHR37016">
    <property type="match status" value="1"/>
</dbReference>
<evidence type="ECO:0000256" key="6">
    <source>
        <dbReference type="ARBA" id="ARBA00022833"/>
    </source>
</evidence>
<dbReference type="EMBL" id="VIBQ01000073">
    <property type="protein sequence ID" value="KAB8611399.1"/>
    <property type="molecule type" value="Genomic_DNA"/>
</dbReference>
<evidence type="ECO:0000256" key="1">
    <source>
        <dbReference type="ARBA" id="ARBA00001947"/>
    </source>
</evidence>
<organism evidence="10 11">
    <name type="scientific">Carpinus fangiana</name>
    <dbReference type="NCBI Taxonomy" id="176857"/>
    <lineage>
        <taxon>Eukaryota</taxon>
        <taxon>Viridiplantae</taxon>
        <taxon>Streptophyta</taxon>
        <taxon>Embryophyta</taxon>
        <taxon>Tracheophyta</taxon>
        <taxon>Spermatophyta</taxon>
        <taxon>Magnoliopsida</taxon>
        <taxon>eudicotyledons</taxon>
        <taxon>Gunneridae</taxon>
        <taxon>Pentapetalae</taxon>
        <taxon>rosids</taxon>
        <taxon>fabids</taxon>
        <taxon>Fagales</taxon>
        <taxon>Betulaceae</taxon>
        <taxon>Carpinus</taxon>
    </lineage>
</organism>
<evidence type="ECO:0000256" key="9">
    <source>
        <dbReference type="SAM" id="SignalP"/>
    </source>
</evidence>
<dbReference type="InterPro" id="IPR050414">
    <property type="entry name" value="Fungal_M35_metalloproteases"/>
</dbReference>
<evidence type="ECO:0000256" key="2">
    <source>
        <dbReference type="ARBA" id="ARBA00010279"/>
    </source>
</evidence>
<sequence>MHVSQISLLTLSACIAGSLAFPGNSRDSLSRRGIPSVNKPKVLSRRGVPNTGTDLDPPDGSSPPQNIDKVETAFNDAIELTSYVLTLIDSDTDIYPHYFADGDKAEIKRIFQVINNGDKGADFLNNVFVTTSDPSGCCTGATLACTQDAELDNPQITLCSQAFQKKAVTALDGKGPNDADSLDFYAACKADGGEIDQNVSYVFNTLGMTLLHEYMHMDKMVQASFGSIVDDPNGNPGYGPVNVYDNLAKDQARINADSYAYYASEVLWHILCQTTFQAPRPGTDDQDPTCGGVCQP</sequence>